<evidence type="ECO:0000256" key="1">
    <source>
        <dbReference type="SAM" id="MobiDB-lite"/>
    </source>
</evidence>
<sequence length="190" mass="21700">MKDKARLGQKKQDYQYIEREFSRDRGQPRSRNILTMSGLTWVLQWPRDGRTGQKTFAQPEKTVGKKAYGADVAAESPAKQQRGTHGGQKDHQTRRMDGIEDAGYQKGFESQKSADGEKCLHRRRSYGRNRGRPGEPERVPIKTPAREKTEQGEYDLHTASDTRKGNTHSYSLKNSQSPRYAQKLFSRAGE</sequence>
<accession>A0A194AE24</accession>
<evidence type="ECO:0000313" key="3">
    <source>
        <dbReference type="Proteomes" id="UP000095200"/>
    </source>
</evidence>
<comment type="caution">
    <text evidence="2">The sequence shown here is derived from an EMBL/GenBank/DDBJ whole genome shotgun (WGS) entry which is preliminary data.</text>
</comment>
<keyword evidence="3" id="KW-1185">Reference proteome</keyword>
<name>A0A194AE24_9BACT</name>
<reference evidence="3" key="1">
    <citation type="submission" date="2016-06" db="EMBL/GenBank/DDBJ databases">
        <title>Draft genome sequence of Desulfoplanes formicivorans strain Pf12B.</title>
        <authorList>
            <person name="Watanabe M."/>
            <person name="Kojima H."/>
            <person name="Fukui M."/>
        </authorList>
    </citation>
    <scope>NUCLEOTIDE SEQUENCE [LARGE SCALE GENOMIC DNA]</scope>
    <source>
        <strain evidence="3">Pf12B</strain>
    </source>
</reference>
<feature type="region of interest" description="Disordered" evidence="1">
    <location>
        <begin position="45"/>
        <end position="190"/>
    </location>
</feature>
<dbReference type="Proteomes" id="UP000095200">
    <property type="component" value="Unassembled WGS sequence"/>
</dbReference>
<organism evidence="2 3">
    <name type="scientific">Desulfoplanes formicivorans</name>
    <dbReference type="NCBI Taxonomy" id="1592317"/>
    <lineage>
        <taxon>Bacteria</taxon>
        <taxon>Pseudomonadati</taxon>
        <taxon>Thermodesulfobacteriota</taxon>
        <taxon>Desulfovibrionia</taxon>
        <taxon>Desulfovibrionales</taxon>
        <taxon>Desulfoplanaceae</taxon>
        <taxon>Desulfoplanes</taxon>
    </lineage>
</organism>
<dbReference type="AlphaFoldDB" id="A0A194AE24"/>
<proteinExistence type="predicted"/>
<feature type="compositionally biased region" description="Basic and acidic residues" evidence="1">
    <location>
        <begin position="132"/>
        <end position="164"/>
    </location>
</feature>
<evidence type="ECO:0000313" key="2">
    <source>
        <dbReference type="EMBL" id="GAU07450.1"/>
    </source>
</evidence>
<feature type="compositionally biased region" description="Polar residues" evidence="1">
    <location>
        <begin position="167"/>
        <end position="179"/>
    </location>
</feature>
<feature type="compositionally biased region" description="Basic residues" evidence="1">
    <location>
        <begin position="120"/>
        <end position="131"/>
    </location>
</feature>
<protein>
    <submittedName>
        <fullName evidence="2">Uncharacterized protein</fullName>
    </submittedName>
</protein>
<feature type="compositionally biased region" description="Basic and acidic residues" evidence="1">
    <location>
        <begin position="87"/>
        <end position="98"/>
    </location>
</feature>
<dbReference type="EMBL" id="BDFE01000004">
    <property type="protein sequence ID" value="GAU07450.1"/>
    <property type="molecule type" value="Genomic_DNA"/>
</dbReference>
<gene>
    <name evidence="2" type="ORF">DPF_0132</name>
</gene>